<evidence type="ECO:0000256" key="1">
    <source>
        <dbReference type="SAM" id="MobiDB-lite"/>
    </source>
</evidence>
<reference evidence="2" key="1">
    <citation type="submission" date="2014-09" db="EMBL/GenBank/DDBJ databases">
        <authorList>
            <person name="Magalhaes I.L.F."/>
            <person name="Oliveira U."/>
            <person name="Santos F.R."/>
            <person name="Vidigal T.H.D.A."/>
            <person name="Brescovit A.D."/>
            <person name="Santos A.J."/>
        </authorList>
    </citation>
    <scope>NUCLEOTIDE SEQUENCE</scope>
    <source>
        <tissue evidence="2">Shoot tissue taken approximately 20 cm above the soil surface</tissue>
    </source>
</reference>
<reference evidence="2" key="2">
    <citation type="journal article" date="2015" name="Data Brief">
        <title>Shoot transcriptome of the giant reed, Arundo donax.</title>
        <authorList>
            <person name="Barrero R.A."/>
            <person name="Guerrero F.D."/>
            <person name="Moolhuijzen P."/>
            <person name="Goolsby J.A."/>
            <person name="Tidwell J."/>
            <person name="Bellgard S.E."/>
            <person name="Bellgard M.I."/>
        </authorList>
    </citation>
    <scope>NUCLEOTIDE SEQUENCE</scope>
    <source>
        <tissue evidence="2">Shoot tissue taken approximately 20 cm above the soil surface</tissue>
    </source>
</reference>
<protein>
    <submittedName>
        <fullName evidence="2">Uncharacterized protein</fullName>
    </submittedName>
</protein>
<dbReference type="EMBL" id="GBRH01248008">
    <property type="protein sequence ID" value="JAD49887.1"/>
    <property type="molecule type" value="Transcribed_RNA"/>
</dbReference>
<sequence length="27" mass="2946">MLLTRQNNQQSHGTGDDNSSNKAKTIS</sequence>
<dbReference type="AlphaFoldDB" id="A0A0A9AS09"/>
<name>A0A0A9AS09_ARUDO</name>
<accession>A0A0A9AS09</accession>
<proteinExistence type="predicted"/>
<organism evidence="2">
    <name type="scientific">Arundo donax</name>
    <name type="common">Giant reed</name>
    <name type="synonym">Donax arundinaceus</name>
    <dbReference type="NCBI Taxonomy" id="35708"/>
    <lineage>
        <taxon>Eukaryota</taxon>
        <taxon>Viridiplantae</taxon>
        <taxon>Streptophyta</taxon>
        <taxon>Embryophyta</taxon>
        <taxon>Tracheophyta</taxon>
        <taxon>Spermatophyta</taxon>
        <taxon>Magnoliopsida</taxon>
        <taxon>Liliopsida</taxon>
        <taxon>Poales</taxon>
        <taxon>Poaceae</taxon>
        <taxon>PACMAD clade</taxon>
        <taxon>Arundinoideae</taxon>
        <taxon>Arundineae</taxon>
        <taxon>Arundo</taxon>
    </lineage>
</organism>
<evidence type="ECO:0000313" key="2">
    <source>
        <dbReference type="EMBL" id="JAD49887.1"/>
    </source>
</evidence>
<feature type="region of interest" description="Disordered" evidence="1">
    <location>
        <begin position="1"/>
        <end position="27"/>
    </location>
</feature>